<feature type="transmembrane region" description="Helical" evidence="13">
    <location>
        <begin position="479"/>
        <end position="503"/>
    </location>
</feature>
<dbReference type="Gene3D" id="3.30.200.20">
    <property type="entry name" value="Phosphorylase Kinase, domain 1"/>
    <property type="match status" value="1"/>
</dbReference>
<dbReference type="FunFam" id="2.60.120.1190:FF:000003">
    <property type="entry name" value="Discoidin domain-containing receptor 2"/>
    <property type="match status" value="1"/>
</dbReference>
<dbReference type="GO" id="GO:0005518">
    <property type="term" value="F:collagen binding"/>
    <property type="evidence" value="ECO:0007669"/>
    <property type="project" value="TreeGrafter"/>
</dbReference>
<dbReference type="PROSITE" id="PS50022">
    <property type="entry name" value="FA58C_3"/>
    <property type="match status" value="1"/>
</dbReference>
<name>A0A8U0WAD2_9MUSC</name>
<evidence type="ECO:0000313" key="16">
    <source>
        <dbReference type="Proteomes" id="UP000092443"/>
    </source>
</evidence>
<proteinExistence type="predicted"/>
<keyword evidence="3 13" id="KW-0812">Transmembrane</keyword>
<accession>A0A8U0WAD2</accession>
<evidence type="ECO:0000256" key="13">
    <source>
        <dbReference type="SAM" id="Phobius"/>
    </source>
</evidence>
<keyword evidence="8 13" id="KW-0472">Membrane</keyword>
<keyword evidence="6" id="KW-0067">ATP-binding</keyword>
<dbReference type="InterPro" id="IPR008979">
    <property type="entry name" value="Galactose-bd-like_sf"/>
</dbReference>
<dbReference type="PROSITE" id="PS01286">
    <property type="entry name" value="FA58C_2"/>
    <property type="match status" value="1"/>
</dbReference>
<dbReference type="GeneID" id="119632874"/>
<keyword evidence="7 13" id="KW-1133">Transmembrane helix</keyword>
<keyword evidence="16" id="KW-1185">Reference proteome</keyword>
<dbReference type="AlphaFoldDB" id="A0A8U0WAD2"/>
<dbReference type="Pfam" id="PF00754">
    <property type="entry name" value="F5_F8_type_C"/>
    <property type="match status" value="1"/>
</dbReference>
<keyword evidence="11" id="KW-0325">Glycoprotein</keyword>
<evidence type="ECO:0000256" key="11">
    <source>
        <dbReference type="ARBA" id="ARBA00023180"/>
    </source>
</evidence>
<keyword evidence="10 17" id="KW-0675">Receptor</keyword>
<dbReference type="Gene3D" id="2.60.120.1190">
    <property type="match status" value="1"/>
</dbReference>
<keyword evidence="4" id="KW-0732">Signal</keyword>
<dbReference type="FunFam" id="2.60.120.260:FF:000130">
    <property type="entry name" value="Discoidin domain-containing receptor 2"/>
    <property type="match status" value="1"/>
</dbReference>
<evidence type="ECO:0000256" key="1">
    <source>
        <dbReference type="ARBA" id="ARBA00004251"/>
    </source>
</evidence>
<dbReference type="SUPFAM" id="SSF56112">
    <property type="entry name" value="Protein kinase-like (PK-like)"/>
    <property type="match status" value="1"/>
</dbReference>
<dbReference type="InterPro" id="IPR001245">
    <property type="entry name" value="Ser-Thr/Tyr_kinase_cat_dom"/>
</dbReference>
<dbReference type="GO" id="GO:0005524">
    <property type="term" value="F:ATP binding"/>
    <property type="evidence" value="ECO:0007669"/>
    <property type="project" value="UniProtKB-KW"/>
</dbReference>
<evidence type="ECO:0000256" key="3">
    <source>
        <dbReference type="ARBA" id="ARBA00022692"/>
    </source>
</evidence>
<evidence type="ECO:0000259" key="15">
    <source>
        <dbReference type="PROSITE" id="PS50022"/>
    </source>
</evidence>
<protein>
    <submittedName>
        <fullName evidence="17">Discoidin domain-containing receptor 2</fullName>
    </submittedName>
</protein>
<evidence type="ECO:0000256" key="9">
    <source>
        <dbReference type="ARBA" id="ARBA00023157"/>
    </source>
</evidence>
<dbReference type="Gene3D" id="2.60.120.260">
    <property type="entry name" value="Galactose-binding domain-like"/>
    <property type="match status" value="1"/>
</dbReference>
<dbReference type="PRINTS" id="PR00109">
    <property type="entry name" value="TYRKINASE"/>
</dbReference>
<dbReference type="Pfam" id="PF21114">
    <property type="entry name" value="DDR1-2_DS-like"/>
    <property type="match status" value="1"/>
</dbReference>
<feature type="region of interest" description="Disordered" evidence="12">
    <location>
        <begin position="433"/>
        <end position="468"/>
    </location>
</feature>
<dbReference type="InterPro" id="IPR050122">
    <property type="entry name" value="RTK"/>
</dbReference>
<keyword evidence="2" id="KW-1003">Cell membrane</keyword>
<dbReference type="GO" id="GO:0043235">
    <property type="term" value="C:receptor complex"/>
    <property type="evidence" value="ECO:0007669"/>
    <property type="project" value="TreeGrafter"/>
</dbReference>
<dbReference type="InterPro" id="IPR011009">
    <property type="entry name" value="Kinase-like_dom_sf"/>
</dbReference>
<dbReference type="PANTHER" id="PTHR24416:SF580">
    <property type="entry name" value="DISCOIDIN DOMAIN RECEPTOR, ISOFORM F"/>
    <property type="match status" value="1"/>
</dbReference>
<evidence type="ECO:0000313" key="17">
    <source>
        <dbReference type="RefSeq" id="XP_037881946.1"/>
    </source>
</evidence>
<dbReference type="Gene3D" id="1.10.510.10">
    <property type="entry name" value="Transferase(Phosphotransferase) domain 1"/>
    <property type="match status" value="1"/>
</dbReference>
<dbReference type="CDD" id="cd05051">
    <property type="entry name" value="PTKc_DDR"/>
    <property type="match status" value="1"/>
</dbReference>
<evidence type="ECO:0000256" key="12">
    <source>
        <dbReference type="SAM" id="MobiDB-lite"/>
    </source>
</evidence>
<dbReference type="InterPro" id="IPR000719">
    <property type="entry name" value="Prot_kinase_dom"/>
</dbReference>
<keyword evidence="9" id="KW-1015">Disulfide bond</keyword>
<dbReference type="KEGG" id="gfs:119632874"/>
<evidence type="ECO:0000256" key="8">
    <source>
        <dbReference type="ARBA" id="ARBA00023136"/>
    </source>
</evidence>
<dbReference type="PROSITE" id="PS01285">
    <property type="entry name" value="FA58C_1"/>
    <property type="match status" value="1"/>
</dbReference>
<dbReference type="PANTHER" id="PTHR24416">
    <property type="entry name" value="TYROSINE-PROTEIN KINASE RECEPTOR"/>
    <property type="match status" value="1"/>
</dbReference>
<dbReference type="CDD" id="cd00057">
    <property type="entry name" value="FA58C"/>
    <property type="match status" value="1"/>
</dbReference>
<gene>
    <name evidence="17" type="primary">LOC119632874</name>
</gene>
<comment type="subcellular location">
    <subcellularLocation>
        <location evidence="1">Cell membrane</location>
        <topology evidence="1">Single-pass type I membrane protein</topology>
    </subcellularLocation>
</comment>
<feature type="compositionally biased region" description="Gly residues" evidence="12">
    <location>
        <begin position="599"/>
        <end position="608"/>
    </location>
</feature>
<dbReference type="RefSeq" id="XP_037881946.1">
    <property type="nucleotide sequence ID" value="XM_038026018.1"/>
</dbReference>
<dbReference type="GO" id="GO:0010976">
    <property type="term" value="P:positive regulation of neuron projection development"/>
    <property type="evidence" value="ECO:0007669"/>
    <property type="project" value="TreeGrafter"/>
</dbReference>
<evidence type="ECO:0000259" key="14">
    <source>
        <dbReference type="PROSITE" id="PS50011"/>
    </source>
</evidence>
<dbReference type="InterPro" id="IPR000421">
    <property type="entry name" value="FA58C"/>
</dbReference>
<organism evidence="16 17">
    <name type="scientific">Glossina fuscipes</name>
    <dbReference type="NCBI Taxonomy" id="7396"/>
    <lineage>
        <taxon>Eukaryota</taxon>
        <taxon>Metazoa</taxon>
        <taxon>Ecdysozoa</taxon>
        <taxon>Arthropoda</taxon>
        <taxon>Hexapoda</taxon>
        <taxon>Insecta</taxon>
        <taxon>Pterygota</taxon>
        <taxon>Neoptera</taxon>
        <taxon>Endopterygota</taxon>
        <taxon>Diptera</taxon>
        <taxon>Brachycera</taxon>
        <taxon>Muscomorpha</taxon>
        <taxon>Hippoboscoidea</taxon>
        <taxon>Glossinidae</taxon>
        <taxon>Glossina</taxon>
    </lineage>
</organism>
<evidence type="ECO:0000256" key="6">
    <source>
        <dbReference type="ARBA" id="ARBA00022840"/>
    </source>
</evidence>
<feature type="non-terminal residue" evidence="17">
    <location>
        <position position="1"/>
    </location>
</feature>
<dbReference type="GO" id="GO:0038062">
    <property type="term" value="F:protein tyrosine kinase collagen receptor activity"/>
    <property type="evidence" value="ECO:0007669"/>
    <property type="project" value="TreeGrafter"/>
</dbReference>
<reference evidence="17" key="1">
    <citation type="submission" date="2025-08" db="UniProtKB">
        <authorList>
            <consortium name="RefSeq"/>
        </authorList>
    </citation>
    <scope>IDENTIFICATION</scope>
    <source>
        <tissue evidence="17">Whole body pupa</tissue>
    </source>
</reference>
<evidence type="ECO:0000256" key="5">
    <source>
        <dbReference type="ARBA" id="ARBA00022741"/>
    </source>
</evidence>
<feature type="domain" description="F5/8 type C" evidence="15">
    <location>
        <begin position="85"/>
        <end position="241"/>
    </location>
</feature>
<dbReference type="InterPro" id="IPR048525">
    <property type="entry name" value="DDR1-2_DS-like"/>
</dbReference>
<dbReference type="SMART" id="SM00231">
    <property type="entry name" value="FA58C"/>
    <property type="match status" value="1"/>
</dbReference>
<dbReference type="Proteomes" id="UP000092443">
    <property type="component" value="Unplaced"/>
</dbReference>
<dbReference type="FunFam" id="1.10.510.10:FF:000053">
    <property type="entry name" value="Epithelial discoidin domain-containing receptor 1"/>
    <property type="match status" value="1"/>
</dbReference>
<feature type="compositionally biased region" description="Basic and acidic residues" evidence="12">
    <location>
        <begin position="445"/>
        <end position="459"/>
    </location>
</feature>
<sequence length="945" mass="107207">YNINKNKNNKNNTDNNYCFQWLVICFKYFTITTNCVKSYWNVKRHGVNNNKTLCWLTLTLILLSGGIWNESPFGNGCYAFDIVQCKHSLGMESGAIADFQITASSAHDVGNVGPQHARLKVDNNGGAWCPKHMVSRGLKEYLQIDLLQVHVITSVRTQGRFGKGQGQEYTEAYVVEYWRPGMEKWKRWKTFQGKEILPGNINTYSEVENILQPIIFASKVRIYPYSQYDRTVCLRAEIVGCPWEDGIISYSIPKGVQRGIEIDLSDKSYDGHEEDERYVEGLGQLVDGQKGKDNFRLDQGFGKGYEWVGWRNDTPNLLGRPIEITFEFDGVRNFSAVIIHTSNMFIKDVQVFVRAKVFFSIGGRQYIGEPVQFSYMPDTMLDHARDVTIKLHHRLGRYLQLHLYFAARWLMLSEITFISAPIAGNFTDEEFMGASGSQDNSEYPFQRDEVARTPSRDRNLYTPQVISPKPIDQEPEPNIVGVIITVLTTIILLLVAIILLIIARNKRARGRGNVLDAFQHNFNPDTLGGVDNKRMNGNSMKAVTMEPDNESIDKSSLYHEPFNVNMYTSAASGCSMNEMQRQHLTPDYTALPTSKGNSAAGGGNGGNAGAAVTLTKPHHYNFTELSDFANVDNEEQANCQIQEFPRHSLVIVEKLGSGVFGEYHLCETKGLSTNLAAVATLRPGATENMRKEFRVKAKQLTRLKDANVAPLIGACLRDEPICMVLDYSDCLGDLNQFLQEHMAETSNLQAMTKHKCLSYGCLVYIATQIASGMKYLEQMNFVHRDLATRSCIIGPELSVKVCTIGTVINRLAYATDYCQLEGTTGRQSQPMPIRWMAWESVLLGKFTSKSDVWSFAVTLWEILTFAREQPYEYLTNAKVIENIGHMYRDNNQYELLIIPVNCPREIYDLMCECWQRNEANRPNFREIHLFLQRKNLGFKPTLMTY</sequence>
<feature type="domain" description="Protein kinase" evidence="14">
    <location>
        <begin position="649"/>
        <end position="931"/>
    </location>
</feature>
<dbReference type="GO" id="GO:0005886">
    <property type="term" value="C:plasma membrane"/>
    <property type="evidence" value="ECO:0007669"/>
    <property type="project" value="UniProtKB-SubCell"/>
</dbReference>
<evidence type="ECO:0000256" key="2">
    <source>
        <dbReference type="ARBA" id="ARBA00022475"/>
    </source>
</evidence>
<dbReference type="Pfam" id="PF07714">
    <property type="entry name" value="PK_Tyr_Ser-Thr"/>
    <property type="match status" value="1"/>
</dbReference>
<evidence type="ECO:0000256" key="7">
    <source>
        <dbReference type="ARBA" id="ARBA00022989"/>
    </source>
</evidence>
<dbReference type="FunFam" id="3.30.200.20:FF:000700">
    <property type="entry name" value="Discoidin domain receptor, isoform F"/>
    <property type="match status" value="1"/>
</dbReference>
<dbReference type="SUPFAM" id="SSF49785">
    <property type="entry name" value="Galactose-binding domain-like"/>
    <property type="match status" value="1"/>
</dbReference>
<dbReference type="PROSITE" id="PS50011">
    <property type="entry name" value="PROTEIN_KINASE_DOM"/>
    <property type="match status" value="1"/>
</dbReference>
<evidence type="ECO:0000256" key="4">
    <source>
        <dbReference type="ARBA" id="ARBA00022729"/>
    </source>
</evidence>
<keyword evidence="5" id="KW-0547">Nucleotide-binding</keyword>
<dbReference type="GO" id="GO:0051897">
    <property type="term" value="P:positive regulation of phosphatidylinositol 3-kinase/protein kinase B signal transduction"/>
    <property type="evidence" value="ECO:0007669"/>
    <property type="project" value="TreeGrafter"/>
</dbReference>
<feature type="region of interest" description="Disordered" evidence="12">
    <location>
        <begin position="591"/>
        <end position="610"/>
    </location>
</feature>
<evidence type="ECO:0000256" key="10">
    <source>
        <dbReference type="ARBA" id="ARBA00023170"/>
    </source>
</evidence>